<dbReference type="GO" id="GO:0045842">
    <property type="term" value="P:positive regulation of mitotic metaphase/anaphase transition"/>
    <property type="evidence" value="ECO:0007669"/>
    <property type="project" value="TreeGrafter"/>
</dbReference>
<gene>
    <name evidence="8" type="primary">APC6</name>
    <name evidence="8" type="ORF">PHATRDRAFT_1550</name>
</gene>
<dbReference type="InParanoid" id="B7FP64"/>
<evidence type="ECO:0000313" key="8">
    <source>
        <dbReference type="EMBL" id="EEC51117.1"/>
    </source>
</evidence>
<keyword evidence="3" id="KW-0498">Mitosis</keyword>
<dbReference type="PANTHER" id="PTHR12558">
    <property type="entry name" value="CELL DIVISION CYCLE 16,23,27"/>
    <property type="match status" value="1"/>
</dbReference>
<dbReference type="InterPro" id="IPR011990">
    <property type="entry name" value="TPR-like_helical_dom_sf"/>
</dbReference>
<feature type="non-terminal residue" evidence="8">
    <location>
        <position position="381"/>
    </location>
</feature>
<feature type="repeat" description="TPR" evidence="7">
    <location>
        <begin position="196"/>
        <end position="229"/>
    </location>
</feature>
<feature type="repeat" description="TPR" evidence="7">
    <location>
        <begin position="303"/>
        <end position="336"/>
    </location>
</feature>
<evidence type="ECO:0000256" key="1">
    <source>
        <dbReference type="ARBA" id="ARBA00022618"/>
    </source>
</evidence>
<reference evidence="8 9" key="1">
    <citation type="journal article" date="2008" name="Nature">
        <title>The Phaeodactylum genome reveals the evolutionary history of diatom genomes.</title>
        <authorList>
            <person name="Bowler C."/>
            <person name="Allen A.E."/>
            <person name="Badger J.H."/>
            <person name="Grimwood J."/>
            <person name="Jabbari K."/>
            <person name="Kuo A."/>
            <person name="Maheswari U."/>
            <person name="Martens C."/>
            <person name="Maumus F."/>
            <person name="Otillar R.P."/>
            <person name="Rayko E."/>
            <person name="Salamov A."/>
            <person name="Vandepoele K."/>
            <person name="Beszteri B."/>
            <person name="Gruber A."/>
            <person name="Heijde M."/>
            <person name="Katinka M."/>
            <person name="Mock T."/>
            <person name="Valentin K."/>
            <person name="Verret F."/>
            <person name="Berges J.A."/>
            <person name="Brownlee C."/>
            <person name="Cadoret J.P."/>
            <person name="Chiovitti A."/>
            <person name="Choi C.J."/>
            <person name="Coesel S."/>
            <person name="De Martino A."/>
            <person name="Detter J.C."/>
            <person name="Durkin C."/>
            <person name="Falciatore A."/>
            <person name="Fournet J."/>
            <person name="Haruta M."/>
            <person name="Huysman M.J."/>
            <person name="Jenkins B.D."/>
            <person name="Jiroutova K."/>
            <person name="Jorgensen R.E."/>
            <person name="Joubert Y."/>
            <person name="Kaplan A."/>
            <person name="Kroger N."/>
            <person name="Kroth P.G."/>
            <person name="La Roche J."/>
            <person name="Lindquist E."/>
            <person name="Lommer M."/>
            <person name="Martin-Jezequel V."/>
            <person name="Lopez P.J."/>
            <person name="Lucas S."/>
            <person name="Mangogna M."/>
            <person name="McGinnis K."/>
            <person name="Medlin L.K."/>
            <person name="Montsant A."/>
            <person name="Oudot-Le Secq M.P."/>
            <person name="Napoli C."/>
            <person name="Obornik M."/>
            <person name="Parker M.S."/>
            <person name="Petit J.L."/>
            <person name="Porcel B.M."/>
            <person name="Poulsen N."/>
            <person name="Robison M."/>
            <person name="Rychlewski L."/>
            <person name="Rynearson T.A."/>
            <person name="Schmutz J."/>
            <person name="Shapiro H."/>
            <person name="Siaut M."/>
            <person name="Stanley M."/>
            <person name="Sussman M.R."/>
            <person name="Taylor A.R."/>
            <person name="Vardi A."/>
            <person name="von Dassow P."/>
            <person name="Vyverman W."/>
            <person name="Willis A."/>
            <person name="Wyrwicz L.S."/>
            <person name="Rokhsar D.S."/>
            <person name="Weissenbach J."/>
            <person name="Armbrust E.V."/>
            <person name="Green B.R."/>
            <person name="Van de Peer Y."/>
            <person name="Grigoriev I.V."/>
        </authorList>
    </citation>
    <scope>NUCLEOTIDE SEQUENCE [LARGE SCALE GENOMIC DNA]</scope>
    <source>
        <strain evidence="8 9">CCAP 1055/1</strain>
    </source>
</reference>
<dbReference type="Proteomes" id="UP000000759">
    <property type="component" value="Chromosome 1"/>
</dbReference>
<dbReference type="AlphaFoldDB" id="B7FP64"/>
<evidence type="ECO:0000256" key="6">
    <source>
        <dbReference type="ARBA" id="ARBA00023306"/>
    </source>
</evidence>
<sequence length="381" mass="42913">RGEARSQLGDGSRAAVFWKLALRLDAACQAAWNRLQDFHLLTSSECHDLVLSLHFGEKAWLRDLYMASIALTPQDTEKPDTEGSGPDYKLNHSPQVLAMAARRAYRQYDWSGALKHCQALAVLDPSMAGAAYCYVATLVILGHKRVLFRLAHEWVDANPKAACAWFAVGAYYFCCERYHVAQRHFCRATRLDSSCAEAWIAFGCAFSACDESDQALASYRAAHRLSPGEHTSLLYMGMEYARTNHKVLAEYFLQSAWASSGGDPLCSHELGVLYAQKGQHEKAVFWFHRTLRCLDLCQDPYWEATLYSLGHSYRKMRQYEVAASCFDRCTALCPMKFSTYSALGLTKHLNGDVDGAIDLYHKALCYRPDDSFSTEMLKRAL</sequence>
<keyword evidence="2" id="KW-0677">Repeat</keyword>
<dbReference type="Gene3D" id="1.25.40.10">
    <property type="entry name" value="Tetratricopeptide repeat domain"/>
    <property type="match status" value="1"/>
</dbReference>
<dbReference type="EMBL" id="CM000605">
    <property type="protein sequence ID" value="EEC51117.1"/>
    <property type="molecule type" value="Genomic_DNA"/>
</dbReference>
<dbReference type="STRING" id="556484.B7FP64"/>
<evidence type="ECO:0000256" key="5">
    <source>
        <dbReference type="ARBA" id="ARBA00022803"/>
    </source>
</evidence>
<proteinExistence type="predicted"/>
<keyword evidence="5 7" id="KW-0802">TPR repeat</keyword>
<dbReference type="SMART" id="SM00028">
    <property type="entry name" value="TPR"/>
    <property type="match status" value="6"/>
</dbReference>
<evidence type="ECO:0000256" key="2">
    <source>
        <dbReference type="ARBA" id="ARBA00022737"/>
    </source>
</evidence>
<dbReference type="eggNOG" id="KOG1173">
    <property type="taxonomic scope" value="Eukaryota"/>
</dbReference>
<dbReference type="GeneID" id="7196023"/>
<evidence type="ECO:0000313" key="9">
    <source>
        <dbReference type="Proteomes" id="UP000000759"/>
    </source>
</evidence>
<evidence type="ECO:0008006" key="10">
    <source>
        <dbReference type="Google" id="ProtNLM"/>
    </source>
</evidence>
<dbReference type="PaxDb" id="2850-Phatr1550"/>
<dbReference type="GO" id="GO:0031145">
    <property type="term" value="P:anaphase-promoting complex-dependent catabolic process"/>
    <property type="evidence" value="ECO:0007669"/>
    <property type="project" value="TreeGrafter"/>
</dbReference>
<feature type="non-terminal residue" evidence="8">
    <location>
        <position position="1"/>
    </location>
</feature>
<keyword evidence="6" id="KW-0131">Cell cycle</keyword>
<name>B7FP64_PHATC</name>
<accession>B7FP64</accession>
<dbReference type="GO" id="GO:0005680">
    <property type="term" value="C:anaphase-promoting complex"/>
    <property type="evidence" value="ECO:0007669"/>
    <property type="project" value="TreeGrafter"/>
</dbReference>
<protein>
    <recommendedName>
        <fullName evidence="10">Anaphase-promoting complex subunit 6</fullName>
    </recommendedName>
</protein>
<feature type="repeat" description="TPR" evidence="7">
    <location>
        <begin position="337"/>
        <end position="370"/>
    </location>
</feature>
<dbReference type="Pfam" id="PF13181">
    <property type="entry name" value="TPR_8"/>
    <property type="match status" value="1"/>
</dbReference>
<keyword evidence="9" id="KW-1185">Reference proteome</keyword>
<dbReference type="PROSITE" id="PS50005">
    <property type="entry name" value="TPR"/>
    <property type="match status" value="3"/>
</dbReference>
<evidence type="ECO:0000256" key="3">
    <source>
        <dbReference type="ARBA" id="ARBA00022776"/>
    </source>
</evidence>
<dbReference type="KEGG" id="pti:PHATRDRAFT_1550"/>
<dbReference type="GO" id="GO:0016567">
    <property type="term" value="P:protein ubiquitination"/>
    <property type="evidence" value="ECO:0007669"/>
    <property type="project" value="TreeGrafter"/>
</dbReference>
<organism evidence="8 9">
    <name type="scientific">Phaeodactylum tricornutum (strain CCAP 1055/1)</name>
    <dbReference type="NCBI Taxonomy" id="556484"/>
    <lineage>
        <taxon>Eukaryota</taxon>
        <taxon>Sar</taxon>
        <taxon>Stramenopiles</taxon>
        <taxon>Ochrophyta</taxon>
        <taxon>Bacillariophyta</taxon>
        <taxon>Bacillariophyceae</taxon>
        <taxon>Bacillariophycidae</taxon>
        <taxon>Naviculales</taxon>
        <taxon>Phaeodactylaceae</taxon>
        <taxon>Phaeodactylum</taxon>
    </lineage>
</organism>
<keyword evidence="1" id="KW-0132">Cell division</keyword>
<dbReference type="PANTHER" id="PTHR12558:SF9">
    <property type="entry name" value="CELL DIVISION CYCLE PROTEIN 16 HOMOLOG"/>
    <property type="match status" value="1"/>
</dbReference>
<keyword evidence="4" id="KW-0833">Ubl conjugation pathway</keyword>
<dbReference type="GO" id="GO:0005737">
    <property type="term" value="C:cytoplasm"/>
    <property type="evidence" value="ECO:0007669"/>
    <property type="project" value="TreeGrafter"/>
</dbReference>
<evidence type="ECO:0000256" key="4">
    <source>
        <dbReference type="ARBA" id="ARBA00022786"/>
    </source>
</evidence>
<reference evidence="9" key="2">
    <citation type="submission" date="2008-08" db="EMBL/GenBank/DDBJ databases">
        <authorList>
            <consortium name="Diatom Consortium"/>
            <person name="Grigoriev I."/>
            <person name="Grimwood J."/>
            <person name="Kuo A."/>
            <person name="Otillar R.P."/>
            <person name="Salamov A."/>
            <person name="Detter J.C."/>
            <person name="Lindquist E."/>
            <person name="Shapiro H."/>
            <person name="Lucas S."/>
            <person name="Glavina del Rio T."/>
            <person name="Pitluck S."/>
            <person name="Rokhsar D."/>
            <person name="Bowler C."/>
        </authorList>
    </citation>
    <scope>GENOME REANNOTATION</scope>
    <source>
        <strain evidence="9">CCAP 1055/1</strain>
    </source>
</reference>
<dbReference type="RefSeq" id="XP_002176654.1">
    <property type="nucleotide sequence ID" value="XM_002176618.1"/>
</dbReference>
<dbReference type="InterPro" id="IPR019734">
    <property type="entry name" value="TPR_rpt"/>
</dbReference>
<dbReference type="OrthoDB" id="10006270at2759"/>
<dbReference type="GO" id="GO:0051301">
    <property type="term" value="P:cell division"/>
    <property type="evidence" value="ECO:0007669"/>
    <property type="project" value="UniProtKB-KW"/>
</dbReference>
<evidence type="ECO:0000256" key="7">
    <source>
        <dbReference type="PROSITE-ProRule" id="PRU00339"/>
    </source>
</evidence>
<dbReference type="SUPFAM" id="SSF48452">
    <property type="entry name" value="TPR-like"/>
    <property type="match status" value="1"/>
</dbReference>